<evidence type="ECO:0000313" key="1">
    <source>
        <dbReference type="EMBL" id="KAF2649327.1"/>
    </source>
</evidence>
<organism evidence="1 2">
    <name type="scientific">Lophiostoma macrostomum CBS 122681</name>
    <dbReference type="NCBI Taxonomy" id="1314788"/>
    <lineage>
        <taxon>Eukaryota</taxon>
        <taxon>Fungi</taxon>
        <taxon>Dikarya</taxon>
        <taxon>Ascomycota</taxon>
        <taxon>Pezizomycotina</taxon>
        <taxon>Dothideomycetes</taxon>
        <taxon>Pleosporomycetidae</taxon>
        <taxon>Pleosporales</taxon>
        <taxon>Lophiostomataceae</taxon>
        <taxon>Lophiostoma</taxon>
    </lineage>
</organism>
<dbReference type="EMBL" id="MU004497">
    <property type="protein sequence ID" value="KAF2649327.1"/>
    <property type="molecule type" value="Genomic_DNA"/>
</dbReference>
<evidence type="ECO:0000313" key="2">
    <source>
        <dbReference type="Proteomes" id="UP000799324"/>
    </source>
</evidence>
<protein>
    <submittedName>
        <fullName evidence="1">Uncharacterized protein</fullName>
    </submittedName>
</protein>
<name>A0A6A6SQR5_9PLEO</name>
<reference evidence="1" key="1">
    <citation type="journal article" date="2020" name="Stud. Mycol.">
        <title>101 Dothideomycetes genomes: a test case for predicting lifestyles and emergence of pathogens.</title>
        <authorList>
            <person name="Haridas S."/>
            <person name="Albert R."/>
            <person name="Binder M."/>
            <person name="Bloem J."/>
            <person name="Labutti K."/>
            <person name="Salamov A."/>
            <person name="Andreopoulos B."/>
            <person name="Baker S."/>
            <person name="Barry K."/>
            <person name="Bills G."/>
            <person name="Bluhm B."/>
            <person name="Cannon C."/>
            <person name="Castanera R."/>
            <person name="Culley D."/>
            <person name="Daum C."/>
            <person name="Ezra D."/>
            <person name="Gonzalez J."/>
            <person name="Henrissat B."/>
            <person name="Kuo A."/>
            <person name="Liang C."/>
            <person name="Lipzen A."/>
            <person name="Lutzoni F."/>
            <person name="Magnuson J."/>
            <person name="Mondo S."/>
            <person name="Nolan M."/>
            <person name="Ohm R."/>
            <person name="Pangilinan J."/>
            <person name="Park H.-J."/>
            <person name="Ramirez L."/>
            <person name="Alfaro M."/>
            <person name="Sun H."/>
            <person name="Tritt A."/>
            <person name="Yoshinaga Y."/>
            <person name="Zwiers L.-H."/>
            <person name="Turgeon B."/>
            <person name="Goodwin S."/>
            <person name="Spatafora J."/>
            <person name="Crous P."/>
            <person name="Grigoriev I."/>
        </authorList>
    </citation>
    <scope>NUCLEOTIDE SEQUENCE</scope>
    <source>
        <strain evidence="1">CBS 122681</strain>
    </source>
</reference>
<gene>
    <name evidence="1" type="ORF">K491DRAFT_698209</name>
</gene>
<accession>A0A6A6SQR5</accession>
<sequence>MPRQRTSTCSLLVVFPSAKRAVGADAGPSLSSPLFSRVALRAAASLHTRGQKRHPSVQTAAIVTSPAKRERQRNFSIGDLPCVPVIEVRSAEPLGPSSRQTTLQRHLALPQLWPTLPSRIQSSSSTSL</sequence>
<dbReference type="Proteomes" id="UP000799324">
    <property type="component" value="Unassembled WGS sequence"/>
</dbReference>
<proteinExistence type="predicted"/>
<dbReference type="AlphaFoldDB" id="A0A6A6SQR5"/>
<keyword evidence="2" id="KW-1185">Reference proteome</keyword>